<accession>A0AAW8SWV9</accession>
<organism evidence="1 2">
    <name type="scientific">Enterococcus raffinosus</name>
    <dbReference type="NCBI Taxonomy" id="71452"/>
    <lineage>
        <taxon>Bacteria</taxon>
        <taxon>Bacillati</taxon>
        <taxon>Bacillota</taxon>
        <taxon>Bacilli</taxon>
        <taxon>Lactobacillales</taxon>
        <taxon>Enterococcaceae</taxon>
        <taxon>Enterococcus</taxon>
    </lineage>
</organism>
<proteinExistence type="predicted"/>
<gene>
    <name evidence="1" type="ORF">P7D78_14360</name>
</gene>
<dbReference type="EMBL" id="JARPXM010000016">
    <property type="protein sequence ID" value="MDT2539315.1"/>
    <property type="molecule type" value="Genomic_DNA"/>
</dbReference>
<comment type="caution">
    <text evidence="1">The sequence shown here is derived from an EMBL/GenBank/DDBJ whole genome shotgun (WGS) entry which is preliminary data.</text>
</comment>
<evidence type="ECO:0000313" key="2">
    <source>
        <dbReference type="Proteomes" id="UP001249240"/>
    </source>
</evidence>
<dbReference type="RefSeq" id="WP_010743391.1">
    <property type="nucleotide sequence ID" value="NZ_BAAAXM010000027.1"/>
</dbReference>
<protein>
    <submittedName>
        <fullName evidence="1">Uncharacterized protein</fullName>
    </submittedName>
</protein>
<name>A0AAW8SWV9_9ENTE</name>
<reference evidence="1" key="1">
    <citation type="submission" date="2023-03" db="EMBL/GenBank/DDBJ databases">
        <authorList>
            <person name="Shen W."/>
            <person name="Cai J."/>
        </authorList>
    </citation>
    <scope>NUCLEOTIDE SEQUENCE</scope>
    <source>
        <strain evidence="1">B646-2</strain>
    </source>
</reference>
<sequence>MNEIEKQPENKRKKLLLLLLLLLLLSVGGYLIYQHFNQPDTPVTVVSGEFLPDGKDAKEISEKELANMAQKKVDANQFNMVIAPNAKVNKKDMSSDLYIQNPKHNANPINVEIRLKDSNELVYTSGAIKPGYEVKGATLEKELEEDDHPATALFSIYDGSTNEKRGQVAATVTFKVE</sequence>
<dbReference type="AlphaFoldDB" id="A0AAW8SWV9"/>
<dbReference type="Proteomes" id="UP001249240">
    <property type="component" value="Unassembled WGS sequence"/>
</dbReference>
<evidence type="ECO:0000313" key="1">
    <source>
        <dbReference type="EMBL" id="MDT2539315.1"/>
    </source>
</evidence>